<sequence length="212" mass="23316">MTLRSEQPGGRVPLVSTYSRVPSKGANTRPRPNIPSLPNRVKQPQHLSLLPASPSAPCRLSDRAPERSRVAPPPAVSPRPSRPPTRRRQGLLNPPAEGCRAGPPRLLPGLPARRAEAPSAAQRRDPTTDKKKRQEGSKGSALPTSGRKQPERGASRISQPSTRRRHRSGDIKQEDGAKDHRIHERPRHHRMSAQPIVQGDAVERRKTAPLQP</sequence>
<protein>
    <submittedName>
        <fullName evidence="3">Sterile alpha motif domain-containing protein 1-like</fullName>
    </submittedName>
</protein>
<organism evidence="2 3">
    <name type="scientific">Acinonyx jubatus</name>
    <name type="common">Cheetah</name>
    <dbReference type="NCBI Taxonomy" id="32536"/>
    <lineage>
        <taxon>Eukaryota</taxon>
        <taxon>Metazoa</taxon>
        <taxon>Chordata</taxon>
        <taxon>Craniata</taxon>
        <taxon>Vertebrata</taxon>
        <taxon>Euteleostomi</taxon>
        <taxon>Mammalia</taxon>
        <taxon>Eutheria</taxon>
        <taxon>Laurasiatheria</taxon>
        <taxon>Carnivora</taxon>
        <taxon>Feliformia</taxon>
        <taxon>Felidae</taxon>
        <taxon>Felinae</taxon>
        <taxon>Acinonyx</taxon>
    </lineage>
</organism>
<dbReference type="Proteomes" id="UP001652583">
    <property type="component" value="Chromosome D1"/>
</dbReference>
<proteinExistence type="predicted"/>
<feature type="compositionally biased region" description="Basic and acidic residues" evidence="1">
    <location>
        <begin position="60"/>
        <end position="69"/>
    </location>
</feature>
<feature type="compositionally biased region" description="Low complexity" evidence="1">
    <location>
        <begin position="100"/>
        <end position="112"/>
    </location>
</feature>
<dbReference type="RefSeq" id="XP_026928469.1">
    <property type="nucleotide sequence ID" value="XM_027072668.1"/>
</dbReference>
<feature type="region of interest" description="Disordered" evidence="1">
    <location>
        <begin position="1"/>
        <end position="212"/>
    </location>
</feature>
<gene>
    <name evidence="3" type="primary">LOC113603347</name>
</gene>
<evidence type="ECO:0000313" key="2">
    <source>
        <dbReference type="Proteomes" id="UP001652583"/>
    </source>
</evidence>
<dbReference type="KEGG" id="aju:113603347"/>
<reference evidence="3" key="1">
    <citation type="submission" date="2025-08" db="UniProtKB">
        <authorList>
            <consortium name="RefSeq"/>
        </authorList>
    </citation>
    <scope>IDENTIFICATION</scope>
    <source>
        <tissue evidence="3">Blood</tissue>
    </source>
</reference>
<name>A0A6J2AIV3_ACIJB</name>
<feature type="compositionally biased region" description="Basic and acidic residues" evidence="1">
    <location>
        <begin position="168"/>
        <end position="182"/>
    </location>
</feature>
<keyword evidence="2" id="KW-1185">Reference proteome</keyword>
<dbReference type="GeneID" id="113603347"/>
<accession>A0A6J2AIV3</accession>
<feature type="compositionally biased region" description="Pro residues" evidence="1">
    <location>
        <begin position="71"/>
        <end position="83"/>
    </location>
</feature>
<evidence type="ECO:0000313" key="3">
    <source>
        <dbReference type="RefSeq" id="XP_026928469.1"/>
    </source>
</evidence>
<evidence type="ECO:0000256" key="1">
    <source>
        <dbReference type="SAM" id="MobiDB-lite"/>
    </source>
</evidence>
<feature type="compositionally biased region" description="Basic and acidic residues" evidence="1">
    <location>
        <begin position="122"/>
        <end position="136"/>
    </location>
</feature>
<dbReference type="AlphaFoldDB" id="A0A6J2AIV3"/>